<gene>
    <name evidence="2" type="ORF">ACFQEY_13220</name>
</gene>
<dbReference type="Pfam" id="PF19118">
    <property type="entry name" value="DUF5802"/>
    <property type="match status" value="1"/>
</dbReference>
<dbReference type="Proteomes" id="UP001596333">
    <property type="component" value="Unassembled WGS sequence"/>
</dbReference>
<reference evidence="2 3" key="1">
    <citation type="journal article" date="2019" name="Int. J. Syst. Evol. Microbiol.">
        <title>The Global Catalogue of Microorganisms (GCM) 10K type strain sequencing project: providing services to taxonomists for standard genome sequencing and annotation.</title>
        <authorList>
            <consortium name="The Broad Institute Genomics Platform"/>
            <consortium name="The Broad Institute Genome Sequencing Center for Infectious Disease"/>
            <person name="Wu L."/>
            <person name="Ma J."/>
        </authorList>
    </citation>
    <scope>NUCLEOTIDE SEQUENCE [LARGE SCALE GENOMIC DNA]</scope>
    <source>
        <strain evidence="2 3">Y73</strain>
    </source>
</reference>
<organism evidence="2 3">
    <name type="scientific">Halorubrum trueperi</name>
    <dbReference type="NCBI Taxonomy" id="2004704"/>
    <lineage>
        <taxon>Archaea</taxon>
        <taxon>Methanobacteriati</taxon>
        <taxon>Methanobacteriota</taxon>
        <taxon>Stenosarchaea group</taxon>
        <taxon>Halobacteria</taxon>
        <taxon>Halobacteriales</taxon>
        <taxon>Haloferacaceae</taxon>
        <taxon>Halorubrum</taxon>
    </lineage>
</organism>
<dbReference type="AlphaFoldDB" id="A0ABD5UL22"/>
<keyword evidence="3" id="KW-1185">Reference proteome</keyword>
<proteinExistence type="predicted"/>
<sequence>MFEEFSADYYIGQLNIELSDGDHVVTEREQHEEANEQVYTTGEGVERVDHPLIMKVDERLFPVFSADDVPTHTLSVPDQILDATRIDNPPTIRGVLVANAERATQLLEWFTPYTVKEPDFASNAIWSGTRWVLRFGLPTHQFALLGDVRGWITFANGTIAAPGRPPQPIHATTLSVEVWCEPTVRVRAGRHMHAQIETGERTTHSIVAENAGEGPSRSRPTSRLTGVEPAGGTVQSRSSAPCSRLTLRRRSPWARPRR</sequence>
<dbReference type="InterPro" id="IPR043825">
    <property type="entry name" value="DUF5802"/>
</dbReference>
<accession>A0ABD5UL22</accession>
<feature type="compositionally biased region" description="Basic residues" evidence="1">
    <location>
        <begin position="246"/>
        <end position="258"/>
    </location>
</feature>
<evidence type="ECO:0000313" key="2">
    <source>
        <dbReference type="EMBL" id="MFC6889966.1"/>
    </source>
</evidence>
<feature type="region of interest" description="Disordered" evidence="1">
    <location>
        <begin position="194"/>
        <end position="258"/>
    </location>
</feature>
<evidence type="ECO:0000313" key="3">
    <source>
        <dbReference type="Proteomes" id="UP001596333"/>
    </source>
</evidence>
<protein>
    <submittedName>
        <fullName evidence="2">DUF5802 family protein</fullName>
    </submittedName>
</protein>
<dbReference type="EMBL" id="JBHSXI010000014">
    <property type="protein sequence ID" value="MFC6889966.1"/>
    <property type="molecule type" value="Genomic_DNA"/>
</dbReference>
<dbReference type="RefSeq" id="WP_379769331.1">
    <property type="nucleotide sequence ID" value="NZ_JBHSXI010000014.1"/>
</dbReference>
<evidence type="ECO:0000256" key="1">
    <source>
        <dbReference type="SAM" id="MobiDB-lite"/>
    </source>
</evidence>
<name>A0ABD5UL22_9EURY</name>
<comment type="caution">
    <text evidence="2">The sequence shown here is derived from an EMBL/GenBank/DDBJ whole genome shotgun (WGS) entry which is preliminary data.</text>
</comment>